<evidence type="ECO:0000313" key="2">
    <source>
        <dbReference type="EMBL" id="KRK82611.1"/>
    </source>
</evidence>
<reference evidence="2 3" key="1">
    <citation type="journal article" date="2015" name="Genome Announc.">
        <title>Expanding the biotechnology potential of lactobacilli through comparative genomics of 213 strains and associated genera.</title>
        <authorList>
            <person name="Sun Z."/>
            <person name="Harris H.M."/>
            <person name="McCann A."/>
            <person name="Guo C."/>
            <person name="Argimon S."/>
            <person name="Zhang W."/>
            <person name="Yang X."/>
            <person name="Jeffery I.B."/>
            <person name="Cooney J.C."/>
            <person name="Kagawa T.F."/>
            <person name="Liu W."/>
            <person name="Song Y."/>
            <person name="Salvetti E."/>
            <person name="Wrobel A."/>
            <person name="Rasinkangas P."/>
            <person name="Parkhill J."/>
            <person name="Rea M.C."/>
            <person name="O'Sullivan O."/>
            <person name="Ritari J."/>
            <person name="Douillard F.P."/>
            <person name="Paul Ross R."/>
            <person name="Yang R."/>
            <person name="Briner A.E."/>
            <person name="Felis G.E."/>
            <person name="de Vos W.M."/>
            <person name="Barrangou R."/>
            <person name="Klaenhammer T.R."/>
            <person name="Caufield P.W."/>
            <person name="Cui Y."/>
            <person name="Zhang H."/>
            <person name="O'Toole P.W."/>
        </authorList>
    </citation>
    <scope>NUCLEOTIDE SEQUENCE [LARGE SCALE GENOMIC DNA]</scope>
    <source>
        <strain evidence="2 3">DSM 19674</strain>
    </source>
</reference>
<dbReference type="STRING" id="1423788.FC78_GL002622"/>
<evidence type="ECO:0000313" key="3">
    <source>
        <dbReference type="Proteomes" id="UP000051515"/>
    </source>
</evidence>
<dbReference type="InterPro" id="IPR001345">
    <property type="entry name" value="PG/BPGM_mutase_AS"/>
</dbReference>
<keyword evidence="3" id="KW-1185">Reference proteome</keyword>
<dbReference type="PATRIC" id="fig|1423788.3.peg.2693"/>
<proteinExistence type="predicted"/>
<comment type="caution">
    <text evidence="2">The sequence shown here is derived from an EMBL/GenBank/DDBJ whole genome shotgun (WGS) entry which is preliminary data.</text>
</comment>
<dbReference type="RefSeq" id="WP_056953776.1">
    <property type="nucleotide sequence ID" value="NZ_AZDY01000038.1"/>
</dbReference>
<dbReference type="EMBL" id="AZDY01000038">
    <property type="protein sequence ID" value="KRK82611.1"/>
    <property type="molecule type" value="Genomic_DNA"/>
</dbReference>
<sequence length="191" mass="21951">MKTLYLMRHGQTLFNKLEKTQGACDSPLTAKGIEDAKTAKQFFEEHQMHFDHCFSSTQERASDTLELVTDQPYQRLKGVKEWDFGIFEGESETLLPKTYYTDGSYGDFFVEFNGESATKFQARVIRTLKETMAQVSDGENTLVVCHGAVMLMFMQSLFSMEKIAKEISFHNCAVLKLTFDNNKFEFVEQVK</sequence>
<dbReference type="Proteomes" id="UP000051515">
    <property type="component" value="Unassembled WGS sequence"/>
</dbReference>
<accession>A0A0R1KLZ0</accession>
<dbReference type="CDD" id="cd07067">
    <property type="entry name" value="HP_PGM_like"/>
    <property type="match status" value="1"/>
</dbReference>
<dbReference type="GO" id="GO:0016791">
    <property type="term" value="F:phosphatase activity"/>
    <property type="evidence" value="ECO:0007669"/>
    <property type="project" value="TreeGrafter"/>
</dbReference>
<dbReference type="InterPro" id="IPR029033">
    <property type="entry name" value="His_PPase_superfam"/>
</dbReference>
<dbReference type="PANTHER" id="PTHR48100">
    <property type="entry name" value="BROAD-SPECIFICITY PHOSPHATASE YOR283W-RELATED"/>
    <property type="match status" value="1"/>
</dbReference>
<dbReference type="SMART" id="SM00855">
    <property type="entry name" value="PGAM"/>
    <property type="match status" value="1"/>
</dbReference>
<dbReference type="AlphaFoldDB" id="A0A0R1KLZ0"/>
<dbReference type="PANTHER" id="PTHR48100:SF5">
    <property type="entry name" value="HISTIDINE PHOSPHATASE FAMILY PROTEIN"/>
    <property type="match status" value="1"/>
</dbReference>
<dbReference type="PROSITE" id="PS00175">
    <property type="entry name" value="PG_MUTASE"/>
    <property type="match status" value="1"/>
</dbReference>
<protein>
    <submittedName>
        <fullName evidence="2">Phosphoglycerate mutase</fullName>
    </submittedName>
</protein>
<dbReference type="InterPro" id="IPR013078">
    <property type="entry name" value="His_Pase_superF_clade-1"/>
</dbReference>
<dbReference type="InterPro" id="IPR050275">
    <property type="entry name" value="PGM_Phosphatase"/>
</dbReference>
<dbReference type="OrthoDB" id="9782128at2"/>
<dbReference type="SUPFAM" id="SSF53254">
    <property type="entry name" value="Phosphoglycerate mutase-like"/>
    <property type="match status" value="1"/>
</dbReference>
<organism evidence="2 3">
    <name type="scientific">Companilactobacillus bobalius DSM 19674</name>
    <dbReference type="NCBI Taxonomy" id="1423788"/>
    <lineage>
        <taxon>Bacteria</taxon>
        <taxon>Bacillati</taxon>
        <taxon>Bacillota</taxon>
        <taxon>Bacilli</taxon>
        <taxon>Lactobacillales</taxon>
        <taxon>Lactobacillaceae</taxon>
        <taxon>Companilactobacillus</taxon>
        <taxon>Companilactobacillus bobalius</taxon>
    </lineage>
</organism>
<gene>
    <name evidence="2" type="ORF">FC78_GL002622</name>
</gene>
<feature type="binding site" evidence="1">
    <location>
        <position position="60"/>
    </location>
    <ligand>
        <name>substrate</name>
    </ligand>
</feature>
<feature type="binding site" evidence="1">
    <location>
        <begin position="8"/>
        <end position="15"/>
    </location>
    <ligand>
        <name>substrate</name>
    </ligand>
</feature>
<dbReference type="Gene3D" id="3.40.50.1240">
    <property type="entry name" value="Phosphoglycerate mutase-like"/>
    <property type="match status" value="1"/>
</dbReference>
<name>A0A0R1KLZ0_9LACO</name>
<evidence type="ECO:0000256" key="1">
    <source>
        <dbReference type="PIRSR" id="PIRSR613078-2"/>
    </source>
</evidence>
<dbReference type="Pfam" id="PF00300">
    <property type="entry name" value="His_Phos_1"/>
    <property type="match status" value="1"/>
</dbReference>
<dbReference type="GO" id="GO:0005737">
    <property type="term" value="C:cytoplasm"/>
    <property type="evidence" value="ECO:0007669"/>
    <property type="project" value="TreeGrafter"/>
</dbReference>